<feature type="transmembrane region" description="Helical" evidence="6">
    <location>
        <begin position="441"/>
        <end position="460"/>
    </location>
</feature>
<keyword evidence="4 6" id="KW-0472">Membrane</keyword>
<feature type="transmembrane region" description="Helical" evidence="6">
    <location>
        <begin position="402"/>
        <end position="421"/>
    </location>
</feature>
<feature type="transmembrane region" description="Helical" evidence="6">
    <location>
        <begin position="360"/>
        <end position="381"/>
    </location>
</feature>
<accession>A0A1D6NCE4</accession>
<feature type="compositionally biased region" description="Basic and acidic residues" evidence="5">
    <location>
        <begin position="7"/>
        <end position="16"/>
    </location>
</feature>
<feature type="region of interest" description="Disordered" evidence="5">
    <location>
        <begin position="79"/>
        <end position="108"/>
    </location>
</feature>
<dbReference type="AlphaFoldDB" id="A0A1D6NCE4"/>
<comment type="subcellular location">
    <subcellularLocation>
        <location evidence="1">Membrane</location>
        <topology evidence="1">Multi-pass membrane protein</topology>
    </subcellularLocation>
</comment>
<dbReference type="InParanoid" id="A0A1D6NCE4"/>
<organism evidence="8">
    <name type="scientific">Zea mays</name>
    <name type="common">Maize</name>
    <dbReference type="NCBI Taxonomy" id="4577"/>
    <lineage>
        <taxon>Eukaryota</taxon>
        <taxon>Viridiplantae</taxon>
        <taxon>Streptophyta</taxon>
        <taxon>Embryophyta</taxon>
        <taxon>Tracheophyta</taxon>
        <taxon>Spermatophyta</taxon>
        <taxon>Magnoliopsida</taxon>
        <taxon>Liliopsida</taxon>
        <taxon>Poales</taxon>
        <taxon>Poaceae</taxon>
        <taxon>PACMAD clade</taxon>
        <taxon>Panicoideae</taxon>
        <taxon>Andropogonodae</taxon>
        <taxon>Andropogoneae</taxon>
        <taxon>Tripsacinae</taxon>
        <taxon>Zea</taxon>
    </lineage>
</organism>
<evidence type="ECO:0000259" key="7">
    <source>
        <dbReference type="Pfam" id="PF03151"/>
    </source>
</evidence>
<reference evidence="8" key="1">
    <citation type="submission" date="2015-12" db="EMBL/GenBank/DDBJ databases">
        <title>Update maize B73 reference genome by single molecule sequencing technologies.</title>
        <authorList>
            <consortium name="Maize Genome Sequencing Project"/>
            <person name="Ware D."/>
        </authorList>
    </citation>
    <scope>NUCLEOTIDE SEQUENCE [LARGE SCALE GENOMIC DNA]</scope>
    <source>
        <tissue evidence="8">Seedling</tissue>
    </source>
</reference>
<feature type="transmembrane region" description="Helical" evidence="6">
    <location>
        <begin position="286"/>
        <end position="303"/>
    </location>
</feature>
<dbReference type="InterPro" id="IPR037185">
    <property type="entry name" value="EmrE-like"/>
</dbReference>
<evidence type="ECO:0000256" key="4">
    <source>
        <dbReference type="ARBA" id="ARBA00023136"/>
    </source>
</evidence>
<evidence type="ECO:0000313" key="8">
    <source>
        <dbReference type="EMBL" id="ONM38171.1"/>
    </source>
</evidence>
<evidence type="ECO:0000256" key="5">
    <source>
        <dbReference type="SAM" id="MobiDB-lite"/>
    </source>
</evidence>
<feature type="domain" description="Sugar phosphate transporter" evidence="7">
    <location>
        <begin position="128"/>
        <end position="260"/>
    </location>
</feature>
<dbReference type="ExpressionAtlas" id="A0A1D6NCE4">
    <property type="expression patterns" value="baseline and differential"/>
</dbReference>
<dbReference type="EMBL" id="CM007649">
    <property type="protein sequence ID" value="ONM38171.1"/>
    <property type="molecule type" value="Genomic_DNA"/>
</dbReference>
<keyword evidence="3 6" id="KW-1133">Transmembrane helix</keyword>
<feature type="transmembrane region" description="Helical" evidence="6">
    <location>
        <begin position="237"/>
        <end position="265"/>
    </location>
</feature>
<dbReference type="InterPro" id="IPR004853">
    <property type="entry name" value="Sugar_P_trans_dom"/>
</dbReference>
<feature type="region of interest" description="Disordered" evidence="5">
    <location>
        <begin position="1"/>
        <end position="20"/>
    </location>
</feature>
<evidence type="ECO:0000256" key="3">
    <source>
        <dbReference type="ARBA" id="ARBA00022989"/>
    </source>
</evidence>
<dbReference type="Pfam" id="PF03151">
    <property type="entry name" value="TPT"/>
    <property type="match status" value="2"/>
</dbReference>
<gene>
    <name evidence="8" type="ORF">ZEAMMB73_Zm00001d043473</name>
</gene>
<dbReference type="SUPFAM" id="SSF103481">
    <property type="entry name" value="Multidrug resistance efflux transporter EmrE"/>
    <property type="match status" value="1"/>
</dbReference>
<dbReference type="InterPro" id="IPR050186">
    <property type="entry name" value="TPT_transporter"/>
</dbReference>
<proteinExistence type="predicted"/>
<evidence type="ECO:0000256" key="2">
    <source>
        <dbReference type="ARBA" id="ARBA00022692"/>
    </source>
</evidence>
<feature type="compositionally biased region" description="Basic and acidic residues" evidence="5">
    <location>
        <begin position="31"/>
        <end position="43"/>
    </location>
</feature>
<feature type="region of interest" description="Disordered" evidence="5">
    <location>
        <begin position="31"/>
        <end position="51"/>
    </location>
</feature>
<evidence type="ECO:0000256" key="6">
    <source>
        <dbReference type="SAM" id="Phobius"/>
    </source>
</evidence>
<feature type="transmembrane region" description="Helical" evidence="6">
    <location>
        <begin position="333"/>
        <end position="354"/>
    </location>
</feature>
<name>A0A1D6NCE4_MAIZE</name>
<feature type="transmembrane region" description="Helical" evidence="6">
    <location>
        <begin position="124"/>
        <end position="145"/>
    </location>
</feature>
<feature type="domain" description="Sugar phosphate transporter" evidence="7">
    <location>
        <begin position="405"/>
        <end position="516"/>
    </location>
</feature>
<keyword evidence="2 6" id="KW-0812">Transmembrane</keyword>
<dbReference type="PANTHER" id="PTHR11132">
    <property type="entry name" value="SOLUTE CARRIER FAMILY 35"/>
    <property type="match status" value="1"/>
</dbReference>
<dbReference type="IntAct" id="A0A1D6NCE4">
    <property type="interactions" value="2"/>
</dbReference>
<sequence>MGDCVVEDGHVHHPSDEVEGAVPLTVAVELDERAGESREEGGGQRKKVGGIRREPSFSRWCRDTSVAAASNTAVAAAISDSDSDDSEEFDLPLLPSSSGGGSSPMDIEAGATVRSDDLPISPRLLAKVIGLIACWYTLSTCLTLYNKEMLGKHMWKFPAPFLMNTVHFTMQAVASRAIVWFQQRGLEGGPNKMSWKDYCLRVVPTALATALDINLSNISLVFITVTFATMCKSASPIFILLFAFMFRYFACYSVFSCMGLIVFSFSNFSLSLNFTFLFGRLEKPSFSLLGIMLVVSFGVLLTVAKETEFNLWGFIFIMLAAVMSGFRWSMTQILLQVCYCIMFWQFFYFVLFKYCGRTGYLVLLASYMVAFPFIPVVTELLPLFLCPPEFLKKEEYGLKNPFTLMSHVTPVMAIVTAIISIVMDPWHDFRASHFFDSSAHIIRSSLLLLLGGALAFFMVLTEYVLVSVTSAVTVTVAGIVKEAVTILVAVLFFNDPFTWLKALGLAIIIFGVSLFNIYKYKRFKKGHYNENAGTNTQSSNWTSKYVILDEDTEAQDDTG</sequence>
<feature type="transmembrane region" description="Helical" evidence="6">
    <location>
        <begin position="309"/>
        <end position="326"/>
    </location>
</feature>
<evidence type="ECO:0000256" key="1">
    <source>
        <dbReference type="ARBA" id="ARBA00004141"/>
    </source>
</evidence>
<dbReference type="FunCoup" id="A0A1D6NCE4">
    <property type="interactions" value="1084"/>
</dbReference>
<feature type="transmembrane region" description="Helical" evidence="6">
    <location>
        <begin position="499"/>
        <end position="518"/>
    </location>
</feature>
<protein>
    <submittedName>
        <fullName evidence="8">Putative sugar phosphate/phosphate translocator</fullName>
    </submittedName>
</protein>
<dbReference type="GO" id="GO:0016020">
    <property type="term" value="C:membrane"/>
    <property type="evidence" value="ECO:0007669"/>
    <property type="project" value="UniProtKB-SubCell"/>
</dbReference>
<feature type="compositionally biased region" description="Acidic residues" evidence="5">
    <location>
        <begin position="81"/>
        <end position="90"/>
    </location>
</feature>